<name>A0A9Q0JT59_9MAGN</name>
<reference evidence="1" key="1">
    <citation type="journal article" date="2023" name="Plant J.">
        <title>The genome of the king protea, Protea cynaroides.</title>
        <authorList>
            <person name="Chang J."/>
            <person name="Duong T.A."/>
            <person name="Schoeman C."/>
            <person name="Ma X."/>
            <person name="Roodt D."/>
            <person name="Barker N."/>
            <person name="Li Z."/>
            <person name="Van de Peer Y."/>
            <person name="Mizrachi E."/>
        </authorList>
    </citation>
    <scope>NUCLEOTIDE SEQUENCE</scope>
    <source>
        <tissue evidence="1">Young leaves</tissue>
    </source>
</reference>
<dbReference type="Proteomes" id="UP001141806">
    <property type="component" value="Unassembled WGS sequence"/>
</dbReference>
<keyword evidence="2" id="KW-1185">Reference proteome</keyword>
<dbReference type="EMBL" id="JAMYWD010002178">
    <property type="protein sequence ID" value="KAJ4938738.1"/>
    <property type="molecule type" value="Genomic_DNA"/>
</dbReference>
<comment type="caution">
    <text evidence="1">The sequence shown here is derived from an EMBL/GenBank/DDBJ whole genome shotgun (WGS) entry which is preliminary data.</text>
</comment>
<evidence type="ECO:0000313" key="2">
    <source>
        <dbReference type="Proteomes" id="UP001141806"/>
    </source>
</evidence>
<dbReference type="AlphaFoldDB" id="A0A9Q0JT59"/>
<gene>
    <name evidence="1" type="ORF">NE237_026768</name>
</gene>
<sequence length="107" mass="11545">MYFSAADHGEMVPKGMEELKALLAQKNSQVASVMEKTFKKKASVDGVAGGRVSRKPLETEDEDVDVDVDVAVCRNPSETAVNSEEKAGLDVIPIVVKALRRTKAIEA</sequence>
<organism evidence="1 2">
    <name type="scientific">Protea cynaroides</name>
    <dbReference type="NCBI Taxonomy" id="273540"/>
    <lineage>
        <taxon>Eukaryota</taxon>
        <taxon>Viridiplantae</taxon>
        <taxon>Streptophyta</taxon>
        <taxon>Embryophyta</taxon>
        <taxon>Tracheophyta</taxon>
        <taxon>Spermatophyta</taxon>
        <taxon>Magnoliopsida</taxon>
        <taxon>Proteales</taxon>
        <taxon>Proteaceae</taxon>
        <taxon>Protea</taxon>
    </lineage>
</organism>
<evidence type="ECO:0000313" key="1">
    <source>
        <dbReference type="EMBL" id="KAJ4938738.1"/>
    </source>
</evidence>
<protein>
    <submittedName>
        <fullName evidence="1">Uncharacterized protein</fullName>
    </submittedName>
</protein>
<proteinExistence type="predicted"/>
<accession>A0A9Q0JT59</accession>